<keyword evidence="3" id="KW-0862">Zinc</keyword>
<keyword evidence="7" id="KW-1185">Reference proteome</keyword>
<dbReference type="InterPro" id="IPR011057">
    <property type="entry name" value="Mss4-like_sf"/>
</dbReference>
<sequence>MLKGSCACGRIRYETQAQVLAVNACHCKTCQQVSGGPFLGFVDFPTSELKWTRQPEIWASSDIAERGYCKVCGSSMSMRYHFEPERIGLCLGTVLEARPPLPGLSAHIFLNEKASYFVLPDDGASGWDEFKPKFHDKIRKWKQGRVSNIKANL</sequence>
<proteinExistence type="inferred from homology"/>
<protein>
    <recommendedName>
        <fullName evidence="5">CENP-V/GFA domain-containing protein</fullName>
    </recommendedName>
</protein>
<dbReference type="PANTHER" id="PTHR33337">
    <property type="entry name" value="GFA DOMAIN-CONTAINING PROTEIN"/>
    <property type="match status" value="1"/>
</dbReference>
<evidence type="ECO:0000259" key="5">
    <source>
        <dbReference type="PROSITE" id="PS51891"/>
    </source>
</evidence>
<evidence type="ECO:0000256" key="3">
    <source>
        <dbReference type="ARBA" id="ARBA00022833"/>
    </source>
</evidence>
<name>A0A0D2ITY3_9EURO</name>
<gene>
    <name evidence="6" type="ORF">Z518_00604</name>
</gene>
<dbReference type="STRING" id="1442369.A0A0D2ITY3"/>
<dbReference type="RefSeq" id="XP_013276660.1">
    <property type="nucleotide sequence ID" value="XM_013421206.1"/>
</dbReference>
<dbReference type="VEuPathDB" id="FungiDB:Z518_00604"/>
<dbReference type="AlphaFoldDB" id="A0A0D2ITY3"/>
<evidence type="ECO:0000256" key="2">
    <source>
        <dbReference type="ARBA" id="ARBA00022723"/>
    </source>
</evidence>
<reference evidence="6 7" key="1">
    <citation type="submission" date="2015-01" db="EMBL/GenBank/DDBJ databases">
        <title>The Genome Sequence of Rhinocladiella mackenzie CBS 650.93.</title>
        <authorList>
            <consortium name="The Broad Institute Genomics Platform"/>
            <person name="Cuomo C."/>
            <person name="de Hoog S."/>
            <person name="Gorbushina A."/>
            <person name="Stielow B."/>
            <person name="Teixiera M."/>
            <person name="Abouelleil A."/>
            <person name="Chapman S.B."/>
            <person name="Priest M."/>
            <person name="Young S.K."/>
            <person name="Wortman J."/>
            <person name="Nusbaum C."/>
            <person name="Birren B."/>
        </authorList>
    </citation>
    <scope>NUCLEOTIDE SEQUENCE [LARGE SCALE GENOMIC DNA]</scope>
    <source>
        <strain evidence="6 7">CBS 650.93</strain>
    </source>
</reference>
<dbReference type="GO" id="GO:0046872">
    <property type="term" value="F:metal ion binding"/>
    <property type="evidence" value="ECO:0007669"/>
    <property type="project" value="UniProtKB-KW"/>
</dbReference>
<dbReference type="GeneID" id="25288675"/>
<keyword evidence="4" id="KW-0456">Lyase</keyword>
<feature type="domain" description="CENP-V/GFA" evidence="5">
    <location>
        <begin position="2"/>
        <end position="128"/>
    </location>
</feature>
<dbReference type="SUPFAM" id="SSF51316">
    <property type="entry name" value="Mss4-like"/>
    <property type="match status" value="1"/>
</dbReference>
<dbReference type="PROSITE" id="PS51891">
    <property type="entry name" value="CENP_V_GFA"/>
    <property type="match status" value="1"/>
</dbReference>
<dbReference type="HOGENOM" id="CLU_055491_4_0_1"/>
<organism evidence="6 7">
    <name type="scientific">Rhinocladiella mackenziei CBS 650.93</name>
    <dbReference type="NCBI Taxonomy" id="1442369"/>
    <lineage>
        <taxon>Eukaryota</taxon>
        <taxon>Fungi</taxon>
        <taxon>Dikarya</taxon>
        <taxon>Ascomycota</taxon>
        <taxon>Pezizomycotina</taxon>
        <taxon>Eurotiomycetes</taxon>
        <taxon>Chaetothyriomycetidae</taxon>
        <taxon>Chaetothyriales</taxon>
        <taxon>Herpotrichiellaceae</taxon>
        <taxon>Rhinocladiella</taxon>
    </lineage>
</organism>
<evidence type="ECO:0000256" key="4">
    <source>
        <dbReference type="ARBA" id="ARBA00023239"/>
    </source>
</evidence>
<keyword evidence="2" id="KW-0479">Metal-binding</keyword>
<dbReference type="PANTHER" id="PTHR33337:SF40">
    <property type="entry name" value="CENP-V_GFA DOMAIN-CONTAINING PROTEIN-RELATED"/>
    <property type="match status" value="1"/>
</dbReference>
<dbReference type="Proteomes" id="UP000053617">
    <property type="component" value="Unassembled WGS sequence"/>
</dbReference>
<evidence type="ECO:0000313" key="7">
    <source>
        <dbReference type="Proteomes" id="UP000053617"/>
    </source>
</evidence>
<comment type="similarity">
    <text evidence="1">Belongs to the Gfa family.</text>
</comment>
<evidence type="ECO:0000313" key="6">
    <source>
        <dbReference type="EMBL" id="KIX09524.1"/>
    </source>
</evidence>
<dbReference type="InterPro" id="IPR006913">
    <property type="entry name" value="CENP-V/GFA"/>
</dbReference>
<dbReference type="GO" id="GO:0016846">
    <property type="term" value="F:carbon-sulfur lyase activity"/>
    <property type="evidence" value="ECO:0007669"/>
    <property type="project" value="InterPro"/>
</dbReference>
<dbReference type="EMBL" id="KN847475">
    <property type="protein sequence ID" value="KIX09524.1"/>
    <property type="molecule type" value="Genomic_DNA"/>
</dbReference>
<evidence type="ECO:0000256" key="1">
    <source>
        <dbReference type="ARBA" id="ARBA00005495"/>
    </source>
</evidence>
<accession>A0A0D2ITY3</accession>
<dbReference type="Gene3D" id="3.90.1590.10">
    <property type="entry name" value="glutathione-dependent formaldehyde- activating enzyme (gfa)"/>
    <property type="match status" value="1"/>
</dbReference>
<dbReference type="OrthoDB" id="6329284at2759"/>
<dbReference type="Pfam" id="PF04828">
    <property type="entry name" value="GFA"/>
    <property type="match status" value="1"/>
</dbReference>